<evidence type="ECO:0000313" key="1">
    <source>
        <dbReference type="EMBL" id="OCT99711.1"/>
    </source>
</evidence>
<dbReference type="EMBL" id="CM004466">
    <property type="protein sequence ID" value="OCT99711.1"/>
    <property type="molecule type" value="Genomic_DNA"/>
</dbReference>
<dbReference type="AlphaFoldDB" id="A0A974DZB8"/>
<proteinExistence type="predicted"/>
<organism evidence="1 2">
    <name type="scientific">Xenopus laevis</name>
    <name type="common">African clawed frog</name>
    <dbReference type="NCBI Taxonomy" id="8355"/>
    <lineage>
        <taxon>Eukaryota</taxon>
        <taxon>Metazoa</taxon>
        <taxon>Chordata</taxon>
        <taxon>Craniata</taxon>
        <taxon>Vertebrata</taxon>
        <taxon>Euteleostomi</taxon>
        <taxon>Amphibia</taxon>
        <taxon>Batrachia</taxon>
        <taxon>Anura</taxon>
        <taxon>Pipoidea</taxon>
        <taxon>Pipidae</taxon>
        <taxon>Xenopodinae</taxon>
        <taxon>Xenopus</taxon>
        <taxon>Xenopus</taxon>
    </lineage>
</organism>
<accession>A0A974DZB8</accession>
<name>A0A974DZB8_XENLA</name>
<reference evidence="2" key="1">
    <citation type="journal article" date="2016" name="Nature">
        <title>Genome evolution in the allotetraploid frog Xenopus laevis.</title>
        <authorList>
            <person name="Session A.M."/>
            <person name="Uno Y."/>
            <person name="Kwon T."/>
            <person name="Chapman J.A."/>
            <person name="Toyoda A."/>
            <person name="Takahashi S."/>
            <person name="Fukui A."/>
            <person name="Hikosaka A."/>
            <person name="Suzuki A."/>
            <person name="Kondo M."/>
            <person name="van Heeringen S.J."/>
            <person name="Quigley I."/>
            <person name="Heinz S."/>
            <person name="Ogino H."/>
            <person name="Ochi H."/>
            <person name="Hellsten U."/>
            <person name="Lyons J.B."/>
            <person name="Simakov O."/>
            <person name="Putnam N."/>
            <person name="Stites J."/>
            <person name="Kuroki Y."/>
            <person name="Tanaka T."/>
            <person name="Michiue T."/>
            <person name="Watanabe M."/>
            <person name="Bogdanovic O."/>
            <person name="Lister R."/>
            <person name="Georgiou G."/>
            <person name="Paranjpe S.S."/>
            <person name="van Kruijsbergen I."/>
            <person name="Shu S."/>
            <person name="Carlson J."/>
            <person name="Kinoshita T."/>
            <person name="Ohta Y."/>
            <person name="Mawaribuchi S."/>
            <person name="Jenkins J."/>
            <person name="Grimwood J."/>
            <person name="Schmutz J."/>
            <person name="Mitros T."/>
            <person name="Mozaffari S.V."/>
            <person name="Suzuki Y."/>
            <person name="Haramoto Y."/>
            <person name="Yamamoto T.S."/>
            <person name="Takagi C."/>
            <person name="Heald R."/>
            <person name="Miller K."/>
            <person name="Haudenschild C."/>
            <person name="Kitzman J."/>
            <person name="Nakayama T."/>
            <person name="Izutsu Y."/>
            <person name="Robert J."/>
            <person name="Fortriede J."/>
            <person name="Burns K."/>
            <person name="Lotay V."/>
            <person name="Karimi K."/>
            <person name="Yasuoka Y."/>
            <person name="Dichmann D.S."/>
            <person name="Flajnik M.F."/>
            <person name="Houston D.W."/>
            <person name="Shendure J."/>
            <person name="DuPasquier L."/>
            <person name="Vize P.D."/>
            <person name="Zorn A.M."/>
            <person name="Ito M."/>
            <person name="Marcotte E.M."/>
            <person name="Wallingford J.B."/>
            <person name="Ito Y."/>
            <person name="Asashima M."/>
            <person name="Ueno N."/>
            <person name="Matsuda Y."/>
            <person name="Veenstra G.J."/>
            <person name="Fujiyama A."/>
            <person name="Harland R.M."/>
            <person name="Taira M."/>
            <person name="Rokhsar D.S."/>
        </authorList>
    </citation>
    <scope>NUCLEOTIDE SEQUENCE [LARGE SCALE GENOMIC DNA]</scope>
    <source>
        <strain evidence="2">J</strain>
    </source>
</reference>
<sequence>MGEIGKVSLEKKNQTFASFDLIEGFFDNSALKLEKEILNLLHLFTDATRKRMCLYWIQKEVSALKEDLSLSQLCLQEAFRFHFETEKSSCSFHCLWSRYLDLFEKPKKELLT</sequence>
<gene>
    <name evidence="1" type="ORF">XELAEV_18005494mg</name>
</gene>
<dbReference type="Proteomes" id="UP000694892">
    <property type="component" value="Chromosome 1L"/>
</dbReference>
<protein>
    <submittedName>
        <fullName evidence="1">Uncharacterized protein</fullName>
    </submittedName>
</protein>
<evidence type="ECO:0000313" key="2">
    <source>
        <dbReference type="Proteomes" id="UP000694892"/>
    </source>
</evidence>